<dbReference type="PRINTS" id="PR00419">
    <property type="entry name" value="ADXRDTASE"/>
</dbReference>
<evidence type="ECO:0000313" key="3">
    <source>
        <dbReference type="EMBL" id="APA10273.1"/>
    </source>
</evidence>
<dbReference type="InterPro" id="IPR051209">
    <property type="entry name" value="FAD-bind_Monooxygenase_sf"/>
</dbReference>
<dbReference type="EMBL" id="CP017819">
    <property type="protein sequence ID" value="APA10273.1"/>
    <property type="molecule type" value="Genomic_DNA"/>
</dbReference>
<dbReference type="Gene3D" id="3.50.50.60">
    <property type="entry name" value="FAD/NAD(P)-binding domain"/>
    <property type="match status" value="1"/>
</dbReference>
<accession>A0A1D9Q6R1</accession>
<dbReference type="VEuPathDB" id="FungiDB:sscle_06g050430"/>
<dbReference type="InterPro" id="IPR036188">
    <property type="entry name" value="FAD/NAD-bd_sf"/>
</dbReference>
<evidence type="ECO:0000313" key="4">
    <source>
        <dbReference type="Proteomes" id="UP000177798"/>
    </source>
</evidence>
<gene>
    <name evidence="3" type="ORF">sscle_06g050430</name>
</gene>
<comment type="similarity">
    <text evidence="1">Belongs to the FAD-binding monooxygenase family.</text>
</comment>
<organism evidence="3 4">
    <name type="scientific">Sclerotinia sclerotiorum (strain ATCC 18683 / 1980 / Ss-1)</name>
    <name type="common">White mold</name>
    <name type="synonym">Whetzelinia sclerotiorum</name>
    <dbReference type="NCBI Taxonomy" id="665079"/>
    <lineage>
        <taxon>Eukaryota</taxon>
        <taxon>Fungi</taxon>
        <taxon>Dikarya</taxon>
        <taxon>Ascomycota</taxon>
        <taxon>Pezizomycotina</taxon>
        <taxon>Leotiomycetes</taxon>
        <taxon>Helotiales</taxon>
        <taxon>Sclerotiniaceae</taxon>
        <taxon>Sclerotinia</taxon>
    </lineage>
</organism>
<name>A0A1D9Q6R1_SCLS1</name>
<dbReference type="AlphaFoldDB" id="A0A1D9Q6R1"/>
<dbReference type="OrthoDB" id="74360at2759"/>
<dbReference type="Proteomes" id="UP000177798">
    <property type="component" value="Chromosome 6"/>
</dbReference>
<feature type="compositionally biased region" description="Basic residues" evidence="2">
    <location>
        <begin position="1"/>
        <end position="15"/>
    </location>
</feature>
<sequence>MHNKQHVVGHSRRSLTTHAVTKPRPPQTHFRPEVSQNVTCDSTTEEHPLGTMRPVKVISIGAGVSGINMARALKRHGTNIEHVVYDKNPEIGGTWFENCYPGCASDDPSHNYQFSHTPNPAWSSLFAPGVEIQNYLLDVCSKYGLKDRIRLSHRIIRAEWNEGCAEWVLSIKNEVTGVVFEDRCHFLLNSGGMFNNWKWPDIKGLHSFKGDLVHTAKWQKDIDLKDKRVAVIGNGASGVQIVPVLQQEVAKLSHFVRTKTWISPNS</sequence>
<dbReference type="Pfam" id="PF13450">
    <property type="entry name" value="NAD_binding_8"/>
    <property type="match status" value="1"/>
</dbReference>
<protein>
    <recommendedName>
        <fullName evidence="5">FAD/NAD(P)-binding domain-containing protein</fullName>
    </recommendedName>
</protein>
<proteinExistence type="inferred from homology"/>
<feature type="region of interest" description="Disordered" evidence="2">
    <location>
        <begin position="1"/>
        <end position="32"/>
    </location>
</feature>
<dbReference type="SUPFAM" id="SSF51905">
    <property type="entry name" value="FAD/NAD(P)-binding domain"/>
    <property type="match status" value="1"/>
</dbReference>
<evidence type="ECO:0000256" key="1">
    <source>
        <dbReference type="ARBA" id="ARBA00010139"/>
    </source>
</evidence>
<reference evidence="4" key="1">
    <citation type="journal article" date="2017" name="Genome Biol. Evol.">
        <title>The complete genome sequence of the phytopathogenic fungus Sclerotinia sclerotiorum reveals insights into the genome architecture of broad host range pathogens.</title>
        <authorList>
            <person name="Derbyshire M."/>
            <person name="Denton-Giles M."/>
            <person name="Hegedus D."/>
            <person name="Seifbarghy S."/>
            <person name="Rollins J."/>
            <person name="van Kan J."/>
            <person name="Seidl M.F."/>
            <person name="Faino L."/>
            <person name="Mbengue M."/>
            <person name="Navaud O."/>
            <person name="Raffaele S."/>
            <person name="Hammond-Kosack K."/>
            <person name="Heard S."/>
            <person name="Oliver R."/>
        </authorList>
    </citation>
    <scope>NUCLEOTIDE SEQUENCE [LARGE SCALE GENOMIC DNA]</scope>
    <source>
        <strain evidence="4">ATCC 18683 / 1980 / Ss-1</strain>
    </source>
</reference>
<dbReference type="PANTHER" id="PTHR42877">
    <property type="entry name" value="L-ORNITHINE N(5)-MONOOXYGENASE-RELATED"/>
    <property type="match status" value="1"/>
</dbReference>
<evidence type="ECO:0008006" key="5">
    <source>
        <dbReference type="Google" id="ProtNLM"/>
    </source>
</evidence>
<evidence type="ECO:0000256" key="2">
    <source>
        <dbReference type="SAM" id="MobiDB-lite"/>
    </source>
</evidence>
<dbReference type="PANTHER" id="PTHR42877:SF12">
    <property type="entry name" value="MONOOXYGENASE"/>
    <property type="match status" value="1"/>
</dbReference>